<dbReference type="AlphaFoldDB" id="A0A182KE18"/>
<dbReference type="STRING" id="43041.A0A182KE18"/>
<dbReference type="EnsemblMetazoa" id="ACHR009005-RA">
    <property type="protein sequence ID" value="ACHR009005-PA"/>
    <property type="gene ID" value="ACHR009005"/>
</dbReference>
<organism evidence="4 5">
    <name type="scientific">Anopheles christyi</name>
    <dbReference type="NCBI Taxonomy" id="43041"/>
    <lineage>
        <taxon>Eukaryota</taxon>
        <taxon>Metazoa</taxon>
        <taxon>Ecdysozoa</taxon>
        <taxon>Arthropoda</taxon>
        <taxon>Hexapoda</taxon>
        <taxon>Insecta</taxon>
        <taxon>Pterygota</taxon>
        <taxon>Neoptera</taxon>
        <taxon>Endopterygota</taxon>
        <taxon>Diptera</taxon>
        <taxon>Nematocera</taxon>
        <taxon>Culicoidea</taxon>
        <taxon>Culicidae</taxon>
        <taxon>Anophelinae</taxon>
        <taxon>Anopheles</taxon>
    </lineage>
</organism>
<dbReference type="InterPro" id="IPR031756">
    <property type="entry name" value="BGBP_N"/>
</dbReference>
<feature type="chain" id="PRO_5008125422" description="CBM39 domain-containing protein" evidence="2">
    <location>
        <begin position="25"/>
        <end position="372"/>
    </location>
</feature>
<feature type="region of interest" description="Disordered" evidence="1">
    <location>
        <begin position="156"/>
        <end position="217"/>
    </location>
</feature>
<feature type="domain" description="CBM39" evidence="3">
    <location>
        <begin position="48"/>
        <end position="148"/>
    </location>
</feature>
<dbReference type="PROSITE" id="PS51969">
    <property type="entry name" value="CBM39"/>
    <property type="match status" value="1"/>
</dbReference>
<reference evidence="4" key="2">
    <citation type="submission" date="2020-05" db="UniProtKB">
        <authorList>
            <consortium name="EnsemblMetazoa"/>
        </authorList>
    </citation>
    <scope>IDENTIFICATION</scope>
    <source>
        <strain evidence="4">ACHKN1017</strain>
    </source>
</reference>
<evidence type="ECO:0000313" key="4">
    <source>
        <dbReference type="EnsemblMetazoa" id="ACHR009005-PA"/>
    </source>
</evidence>
<evidence type="ECO:0000259" key="3">
    <source>
        <dbReference type="PROSITE" id="PS51969"/>
    </source>
</evidence>
<feature type="compositionally biased region" description="Low complexity" evidence="1">
    <location>
        <begin position="174"/>
        <end position="201"/>
    </location>
</feature>
<evidence type="ECO:0000313" key="5">
    <source>
        <dbReference type="Proteomes" id="UP000075881"/>
    </source>
</evidence>
<keyword evidence="5" id="KW-1185">Reference proteome</keyword>
<dbReference type="Proteomes" id="UP000075881">
    <property type="component" value="Unassembled WGS sequence"/>
</dbReference>
<feature type="region of interest" description="Disordered" evidence="1">
    <location>
        <begin position="28"/>
        <end position="47"/>
    </location>
</feature>
<dbReference type="VEuPathDB" id="VectorBase:ACHR009005"/>
<sequence>MSRSLTVALCTVVLFSVIFQQVSCHGHGRRHHGRHEHHHHGHHRRPNHWMPFPTIDMYSPKGIEVSIPRLNATSQYFAYEMFINNPGGDTPDVAHNTTELVYGKFIVRDTEVIIKPGDALNVTTYMGFTNGGVLKNTFSFHVFRHMIKNNCTCENGTQSETTTKTPIHSIPPWSRSTTPTPRSTSTRFTTFRSTTSTTTTTEPIKRTTPNWNQELSNGDYSDEQFDCEIDPSTNLCTYATLIDERIGSNGARQAEKLIAKPPRELTTNMLLGIVGMVSEQCALKPRTNLLTLKSPEDSYDTAIDWLGYVRTVLKQLPKLSRVVDTGLVGANPNGKVIIFEMDTLLNKLHVLYLARETGMTTVRDFDDVSSKY</sequence>
<protein>
    <recommendedName>
        <fullName evidence="3">CBM39 domain-containing protein</fullName>
    </recommendedName>
</protein>
<accession>A0A182KE18</accession>
<dbReference type="GO" id="GO:0030246">
    <property type="term" value="F:carbohydrate binding"/>
    <property type="evidence" value="ECO:0007669"/>
    <property type="project" value="InterPro"/>
</dbReference>
<dbReference type="Pfam" id="PF15886">
    <property type="entry name" value="CBM39"/>
    <property type="match status" value="1"/>
</dbReference>
<dbReference type="Gene3D" id="2.60.40.2140">
    <property type="entry name" value="Beta-1,3-glucan-recognition protein, N-terminal domain"/>
    <property type="match status" value="1"/>
</dbReference>
<proteinExistence type="predicted"/>
<feature type="compositionally biased region" description="Polar residues" evidence="1">
    <location>
        <begin position="207"/>
        <end position="217"/>
    </location>
</feature>
<evidence type="ECO:0000256" key="1">
    <source>
        <dbReference type="SAM" id="MobiDB-lite"/>
    </source>
</evidence>
<name>A0A182KE18_9DIPT</name>
<feature type="compositionally biased region" description="Polar residues" evidence="1">
    <location>
        <begin position="156"/>
        <end position="166"/>
    </location>
</feature>
<dbReference type="InterPro" id="IPR043030">
    <property type="entry name" value="BGBP_N_sf"/>
</dbReference>
<feature type="signal peptide" evidence="2">
    <location>
        <begin position="1"/>
        <end position="24"/>
    </location>
</feature>
<reference evidence="5" key="1">
    <citation type="submission" date="2013-03" db="EMBL/GenBank/DDBJ databases">
        <title>The Genome Sequence of Anopheles christyi ACHKN1017.</title>
        <authorList>
            <consortium name="The Broad Institute Genomics Platform"/>
            <person name="Neafsey D.E."/>
            <person name="Besansky N."/>
            <person name="Walker B."/>
            <person name="Young S.K."/>
            <person name="Zeng Q."/>
            <person name="Gargeya S."/>
            <person name="Fitzgerald M."/>
            <person name="Haas B."/>
            <person name="Abouelleil A."/>
            <person name="Allen A.W."/>
            <person name="Alvarado L."/>
            <person name="Arachchi H.M."/>
            <person name="Berlin A.M."/>
            <person name="Chapman S.B."/>
            <person name="Gainer-Dewar J."/>
            <person name="Goldberg J."/>
            <person name="Griggs A."/>
            <person name="Gujja S."/>
            <person name="Hansen M."/>
            <person name="Howarth C."/>
            <person name="Imamovic A."/>
            <person name="Ireland A."/>
            <person name="Larimer J."/>
            <person name="McCowan C."/>
            <person name="Murphy C."/>
            <person name="Pearson M."/>
            <person name="Poon T.W."/>
            <person name="Priest M."/>
            <person name="Roberts A."/>
            <person name="Saif S."/>
            <person name="Shea T."/>
            <person name="Sisk P."/>
            <person name="Sykes S."/>
            <person name="Wortman J."/>
            <person name="Nusbaum C."/>
            <person name="Birren B."/>
        </authorList>
    </citation>
    <scope>NUCLEOTIDE SEQUENCE [LARGE SCALE GENOMIC DNA]</scope>
    <source>
        <strain evidence="5">ACHKN1017</strain>
    </source>
</reference>
<keyword evidence="2" id="KW-0732">Signal</keyword>
<evidence type="ECO:0000256" key="2">
    <source>
        <dbReference type="SAM" id="SignalP"/>
    </source>
</evidence>